<dbReference type="Proteomes" id="UP001642409">
    <property type="component" value="Unassembled WGS sequence"/>
</dbReference>
<evidence type="ECO:0000313" key="2">
    <source>
        <dbReference type="EMBL" id="CAL5971056.1"/>
    </source>
</evidence>
<dbReference type="AlphaFoldDB" id="A0AA86NNA4"/>
<dbReference type="EMBL" id="CAXDID020000002">
    <property type="protein sequence ID" value="CAL5971056.1"/>
    <property type="molecule type" value="Genomic_DNA"/>
</dbReference>
<evidence type="ECO:0000313" key="3">
    <source>
        <dbReference type="EMBL" id="CAL5971059.1"/>
    </source>
</evidence>
<organism evidence="1">
    <name type="scientific">Hexamita inflata</name>
    <dbReference type="NCBI Taxonomy" id="28002"/>
    <lineage>
        <taxon>Eukaryota</taxon>
        <taxon>Metamonada</taxon>
        <taxon>Diplomonadida</taxon>
        <taxon>Hexamitidae</taxon>
        <taxon>Hexamitinae</taxon>
        <taxon>Hexamita</taxon>
    </lineage>
</organism>
<accession>A0AA86NNA4</accession>
<gene>
    <name evidence="4" type="ORF">HINF_LOCUS79090</name>
    <name evidence="1" type="ORF">HINF_LOCUS9515</name>
    <name evidence="2" type="ORF">HINF_LOCUS996</name>
    <name evidence="3" type="ORF">HINF_LOCUS999</name>
</gene>
<sequence length="127" mass="14599">MHPLRNCVHSCLFGRQWSTFTKCLEVISPVHSRILPEEALIPLQCMFLSWKLANYPIQCVHILKCRLDSQIELLCFPRRISAFIQNDSATKFESTLNLNLKPNEGILLHFGKFASSELNPLNSQFPN</sequence>
<dbReference type="EMBL" id="CAXDID020001027">
    <property type="protein sequence ID" value="CAL6116519.1"/>
    <property type="molecule type" value="Genomic_DNA"/>
</dbReference>
<dbReference type="EMBL" id="CATOUU010000236">
    <property type="protein sequence ID" value="CAI9921870.1"/>
    <property type="molecule type" value="Genomic_DNA"/>
</dbReference>
<comment type="caution">
    <text evidence="1">The sequence shown here is derived from an EMBL/GenBank/DDBJ whole genome shotgun (WGS) entry which is preliminary data.</text>
</comment>
<protein>
    <submittedName>
        <fullName evidence="2">Hypothetical_protein</fullName>
    </submittedName>
</protein>
<name>A0AA86NNA4_9EUKA</name>
<evidence type="ECO:0000313" key="5">
    <source>
        <dbReference type="Proteomes" id="UP001642409"/>
    </source>
</evidence>
<evidence type="ECO:0000313" key="1">
    <source>
        <dbReference type="EMBL" id="CAI9921870.1"/>
    </source>
</evidence>
<dbReference type="EMBL" id="CAXDID020000002">
    <property type="protein sequence ID" value="CAL5971059.1"/>
    <property type="molecule type" value="Genomic_DNA"/>
</dbReference>
<evidence type="ECO:0000313" key="4">
    <source>
        <dbReference type="EMBL" id="CAL6116519.1"/>
    </source>
</evidence>
<keyword evidence="5" id="KW-1185">Reference proteome</keyword>
<proteinExistence type="predicted"/>
<reference evidence="1" key="1">
    <citation type="submission" date="2023-06" db="EMBL/GenBank/DDBJ databases">
        <authorList>
            <person name="Kurt Z."/>
        </authorList>
    </citation>
    <scope>NUCLEOTIDE SEQUENCE</scope>
</reference>
<reference evidence="2 5" key="2">
    <citation type="submission" date="2024-07" db="EMBL/GenBank/DDBJ databases">
        <authorList>
            <person name="Akdeniz Z."/>
        </authorList>
    </citation>
    <scope>NUCLEOTIDE SEQUENCE [LARGE SCALE GENOMIC DNA]</scope>
</reference>